<dbReference type="Pfam" id="PF03435">
    <property type="entry name" value="Sacchrp_dh_NADP"/>
    <property type="match status" value="1"/>
</dbReference>
<evidence type="ECO:0000259" key="2">
    <source>
        <dbReference type="Pfam" id="PF16653"/>
    </source>
</evidence>
<name>A0A1Y0I5C0_9GAMM</name>
<accession>A0A1Y0I5C0</accession>
<protein>
    <submittedName>
        <fullName evidence="3">Saccharopine dehydrogenase</fullName>
    </submittedName>
</protein>
<evidence type="ECO:0000313" key="3">
    <source>
        <dbReference type="EMBL" id="ARU54644.1"/>
    </source>
</evidence>
<dbReference type="Gene3D" id="3.30.360.10">
    <property type="entry name" value="Dihydrodipicolinate Reductase, domain 2"/>
    <property type="match status" value="1"/>
</dbReference>
<dbReference type="RefSeq" id="WP_087459822.1">
    <property type="nucleotide sequence ID" value="NZ_CP021425.1"/>
</dbReference>
<dbReference type="InterPro" id="IPR036291">
    <property type="entry name" value="NAD(P)-bd_dom_sf"/>
</dbReference>
<reference evidence="3 4" key="1">
    <citation type="submission" date="2017-05" db="EMBL/GenBank/DDBJ databases">
        <title>Genomic insights into alkan degradation activity of Oleiphilus messinensis.</title>
        <authorList>
            <person name="Kozyavkin S.A."/>
            <person name="Slesarev A.I."/>
            <person name="Golyshin P.N."/>
            <person name="Korzhenkov A."/>
            <person name="Golyshina O.N."/>
            <person name="Toshchakov S.V."/>
        </authorList>
    </citation>
    <scope>NUCLEOTIDE SEQUENCE [LARGE SCALE GENOMIC DNA]</scope>
    <source>
        <strain evidence="3 4">ME102</strain>
    </source>
</reference>
<feature type="domain" description="Saccharopine dehydrogenase NADP binding" evidence="1">
    <location>
        <begin position="5"/>
        <end position="147"/>
    </location>
</feature>
<dbReference type="KEGG" id="ome:OLMES_0541"/>
<gene>
    <name evidence="3" type="ORF">OLMES_0541</name>
</gene>
<feature type="domain" description="Saccharopine dehydrogenase-like C-terminal" evidence="2">
    <location>
        <begin position="151"/>
        <end position="398"/>
    </location>
</feature>
<dbReference type="InterPro" id="IPR032095">
    <property type="entry name" value="Sacchrp_dh-like_C"/>
</dbReference>
<keyword evidence="4" id="KW-1185">Reference proteome</keyword>
<dbReference type="Pfam" id="PF16653">
    <property type="entry name" value="Sacchrp_dh_C"/>
    <property type="match status" value="1"/>
</dbReference>
<evidence type="ECO:0000259" key="1">
    <source>
        <dbReference type="Pfam" id="PF03435"/>
    </source>
</evidence>
<dbReference type="PANTHER" id="PTHR43796">
    <property type="entry name" value="CARBOXYNORSPERMIDINE SYNTHASE"/>
    <property type="match status" value="1"/>
</dbReference>
<proteinExistence type="predicted"/>
<dbReference type="EMBL" id="CP021425">
    <property type="protein sequence ID" value="ARU54644.1"/>
    <property type="molecule type" value="Genomic_DNA"/>
</dbReference>
<dbReference type="PANTHER" id="PTHR43796:SF2">
    <property type="entry name" value="CARBOXYNORSPERMIDINE SYNTHASE"/>
    <property type="match status" value="1"/>
</dbReference>
<dbReference type="AlphaFoldDB" id="A0A1Y0I5C0"/>
<sequence length="428" mass="47275">MKKNVLIVGAGAVGAVAAHKCAQHSDVFSSVCIASRTTTKCHDIIQEIHKKGHHPAEGFALLARSVDAYDTDALITLIRELNTDIVINVCTAFVNRFILDACMETGATYIDTAVHEDYDVMNASYPWYANFEWKKRDACKDKGITAILGAGFDPGVVNAYCAYAQRNEFDHIHSIDILDVNDGHHGRFFSTNFDPEINLREIIEDAGCLEDGKWRTYPHHSRSMEYDFPEVGSKKVYLMGHDEVHSLSVNIEGLQTVRFWMGFDDHYLNCVNVFKNVGLLNHQPVKVGDGQDVVPLHLLKACLPDPASLASNYTGKTCIGTLIKGTYRDQSKEVFIYNICDHEAAFADANSQAIAFTAGVPPVAAAILVANGSWDVKTMVNVEELDPAPFLTMLTQMGLSTQIRVMPVSGQVEREEQLCVCVPDLKAM</sequence>
<organism evidence="3 4">
    <name type="scientific">Oleiphilus messinensis</name>
    <dbReference type="NCBI Taxonomy" id="141451"/>
    <lineage>
        <taxon>Bacteria</taxon>
        <taxon>Pseudomonadati</taxon>
        <taxon>Pseudomonadota</taxon>
        <taxon>Gammaproteobacteria</taxon>
        <taxon>Oceanospirillales</taxon>
        <taxon>Oleiphilaceae</taxon>
        <taxon>Oleiphilus</taxon>
    </lineage>
</organism>
<dbReference type="Proteomes" id="UP000196027">
    <property type="component" value="Chromosome"/>
</dbReference>
<dbReference type="OrthoDB" id="9769367at2"/>
<dbReference type="SUPFAM" id="SSF51735">
    <property type="entry name" value="NAD(P)-binding Rossmann-fold domains"/>
    <property type="match status" value="1"/>
</dbReference>
<dbReference type="Gene3D" id="3.40.50.720">
    <property type="entry name" value="NAD(P)-binding Rossmann-like Domain"/>
    <property type="match status" value="1"/>
</dbReference>
<dbReference type="InterPro" id="IPR005097">
    <property type="entry name" value="Sacchrp_dh_NADP-bd"/>
</dbReference>
<evidence type="ECO:0000313" key="4">
    <source>
        <dbReference type="Proteomes" id="UP000196027"/>
    </source>
</evidence>